<organism evidence="5 6">
    <name type="scientific">Pachysolen tannophilus NRRL Y-2460</name>
    <dbReference type="NCBI Taxonomy" id="669874"/>
    <lineage>
        <taxon>Eukaryota</taxon>
        <taxon>Fungi</taxon>
        <taxon>Dikarya</taxon>
        <taxon>Ascomycota</taxon>
        <taxon>Saccharomycotina</taxon>
        <taxon>Pichiomycetes</taxon>
        <taxon>Pachysolenaceae</taxon>
        <taxon>Pachysolen</taxon>
    </lineage>
</organism>
<dbReference type="STRING" id="669874.A0A1E4TQ30"/>
<feature type="transmembrane region" description="Helical" evidence="4">
    <location>
        <begin position="39"/>
        <end position="58"/>
    </location>
</feature>
<evidence type="ECO:0000256" key="4">
    <source>
        <dbReference type="SAM" id="Phobius"/>
    </source>
</evidence>
<keyword evidence="4" id="KW-0812">Transmembrane</keyword>
<dbReference type="GO" id="GO:0000139">
    <property type="term" value="C:Golgi membrane"/>
    <property type="evidence" value="ECO:0007669"/>
    <property type="project" value="TreeGrafter"/>
</dbReference>
<dbReference type="AlphaFoldDB" id="A0A1E4TQ30"/>
<dbReference type="InterPro" id="IPR008630">
    <property type="entry name" value="Glyco_trans_34"/>
</dbReference>
<keyword evidence="4" id="KW-1133">Transmembrane helix</keyword>
<dbReference type="PANTHER" id="PTHR31306">
    <property type="entry name" value="ALPHA-1,6-MANNOSYLTRANSFERASE MNN11-RELATED"/>
    <property type="match status" value="1"/>
</dbReference>
<dbReference type="OrthoDB" id="205108at2759"/>
<keyword evidence="2" id="KW-0808">Transferase</keyword>
<feature type="region of interest" description="Disordered" evidence="3">
    <location>
        <begin position="126"/>
        <end position="160"/>
    </location>
</feature>
<dbReference type="Proteomes" id="UP000094236">
    <property type="component" value="Unassembled WGS sequence"/>
</dbReference>
<name>A0A1E4TQ30_PACTA</name>
<evidence type="ECO:0000256" key="1">
    <source>
        <dbReference type="ARBA" id="ARBA00022676"/>
    </source>
</evidence>
<accession>A0A1E4TQ30</accession>
<keyword evidence="6" id="KW-1185">Reference proteome</keyword>
<keyword evidence="4" id="KW-0472">Membrane</keyword>
<dbReference type="GO" id="GO:0006487">
    <property type="term" value="P:protein N-linked glycosylation"/>
    <property type="evidence" value="ECO:0007669"/>
    <property type="project" value="TreeGrafter"/>
</dbReference>
<sequence length="545" mass="64941">MSSTTNIIKDHKKRLSFRSKFVYAYKTYKLKLKSRDKRTIFITLLFLVIAINYFSNFLNGSYRRAQETVTNIEHSSEEVVEIDLAKKDLLGLDQKYHDILNKKVIPNKNRYDSIGFGTAEYRKLHRKPGVPPMPQRPGILSEVDDLDDDSSALSNKRDGENGKNTLLNSIFNKKPKKRIYIVLGKNPQTGIQNWKSKETWLMEKFSIVNKELYAQKHGYELIVTSSTPFTKSGRVKNFALFQKRYQHETREGWEKFDLLRKIMKENTLNTDPQNPNEVEEWYWYLDMYTLIMEPDISIDDLVLSRLNSVYRDLNYFNPNDLFVDDTEESSKNYDLYDDNENSIDLILTQDCKGINLNSFLIKRSDWSNLLLDILWDPVFYKQMHLKWMNDDGRTSKKYGFTLNDNENDDDRYNNDREDKNCLEYLFNTQSWIRSKIGFMPIRVFNSLSKDFCNEDDVTTEIHDEMLTVEELVEKERQKTQKKNVDAHTSNYINNKSNFHYNETDRDFLVNFMNCEKFGNCWSRFQQFSKINEKLHRRWYEKLFKN</sequence>
<protein>
    <recommendedName>
        <fullName evidence="7">Glycosyltransferase family 34 protein</fullName>
    </recommendedName>
</protein>
<dbReference type="PANTHER" id="PTHR31306:SF5">
    <property type="entry name" value="ALPHA-1,6-MANNOSYLTRANSFERASE MNN10-RELATED"/>
    <property type="match status" value="1"/>
</dbReference>
<evidence type="ECO:0000313" key="5">
    <source>
        <dbReference type="EMBL" id="ODV93864.1"/>
    </source>
</evidence>
<reference evidence="6" key="1">
    <citation type="submission" date="2016-05" db="EMBL/GenBank/DDBJ databases">
        <title>Comparative genomics of biotechnologically important yeasts.</title>
        <authorList>
            <consortium name="DOE Joint Genome Institute"/>
            <person name="Riley R."/>
            <person name="Haridas S."/>
            <person name="Wolfe K.H."/>
            <person name="Lopes M.R."/>
            <person name="Hittinger C.T."/>
            <person name="Goker M."/>
            <person name="Salamov A."/>
            <person name="Wisecaver J."/>
            <person name="Long T.M."/>
            <person name="Aerts A.L."/>
            <person name="Barry K."/>
            <person name="Choi C."/>
            <person name="Clum A."/>
            <person name="Coughlan A.Y."/>
            <person name="Deshpande S."/>
            <person name="Douglass A.P."/>
            <person name="Hanson S.J."/>
            <person name="Klenk H.-P."/>
            <person name="Labutti K."/>
            <person name="Lapidus A."/>
            <person name="Lindquist E."/>
            <person name="Lipzen A."/>
            <person name="Meier-Kolthoff J.P."/>
            <person name="Ohm R.A."/>
            <person name="Otillar R.P."/>
            <person name="Pangilinan J."/>
            <person name="Peng Y."/>
            <person name="Rokas A."/>
            <person name="Rosa C.A."/>
            <person name="Scheuner C."/>
            <person name="Sibirny A.A."/>
            <person name="Slot J.C."/>
            <person name="Stielow J.B."/>
            <person name="Sun H."/>
            <person name="Kurtzman C.P."/>
            <person name="Blackwell M."/>
            <person name="Grigoriev I.V."/>
            <person name="Jeffries T.W."/>
        </authorList>
    </citation>
    <scope>NUCLEOTIDE SEQUENCE [LARGE SCALE GENOMIC DNA]</scope>
    <source>
        <strain evidence="6">NRRL Y-2460</strain>
    </source>
</reference>
<keyword evidence="1" id="KW-0328">Glycosyltransferase</keyword>
<evidence type="ECO:0000256" key="3">
    <source>
        <dbReference type="SAM" id="MobiDB-lite"/>
    </source>
</evidence>
<evidence type="ECO:0000313" key="6">
    <source>
        <dbReference type="Proteomes" id="UP000094236"/>
    </source>
</evidence>
<dbReference type="EMBL" id="KV454017">
    <property type="protein sequence ID" value="ODV93864.1"/>
    <property type="molecule type" value="Genomic_DNA"/>
</dbReference>
<evidence type="ECO:0008006" key="7">
    <source>
        <dbReference type="Google" id="ProtNLM"/>
    </source>
</evidence>
<evidence type="ECO:0000256" key="2">
    <source>
        <dbReference type="ARBA" id="ARBA00022679"/>
    </source>
</evidence>
<dbReference type="GO" id="GO:0016757">
    <property type="term" value="F:glycosyltransferase activity"/>
    <property type="evidence" value="ECO:0007669"/>
    <property type="project" value="UniProtKB-KW"/>
</dbReference>
<gene>
    <name evidence="5" type="ORF">PACTADRAFT_51615</name>
</gene>
<proteinExistence type="predicted"/>
<dbReference type="Pfam" id="PF05637">
    <property type="entry name" value="Glyco_transf_34"/>
    <property type="match status" value="2"/>
</dbReference>